<organism evidence="2 3">
    <name type="scientific">Labilithrix luteola</name>
    <dbReference type="NCBI Taxonomy" id="1391654"/>
    <lineage>
        <taxon>Bacteria</taxon>
        <taxon>Pseudomonadati</taxon>
        <taxon>Myxococcota</taxon>
        <taxon>Polyangia</taxon>
        <taxon>Polyangiales</taxon>
        <taxon>Labilitrichaceae</taxon>
        <taxon>Labilithrix</taxon>
    </lineage>
</organism>
<dbReference type="RefSeq" id="WP_146646852.1">
    <property type="nucleotide sequence ID" value="NZ_CP012333.1"/>
</dbReference>
<proteinExistence type="predicted"/>
<evidence type="ECO:0000313" key="3">
    <source>
        <dbReference type="Proteomes" id="UP000064967"/>
    </source>
</evidence>
<feature type="compositionally biased region" description="Low complexity" evidence="1">
    <location>
        <begin position="555"/>
        <end position="566"/>
    </location>
</feature>
<dbReference type="Proteomes" id="UP000064967">
    <property type="component" value="Chromosome"/>
</dbReference>
<feature type="compositionally biased region" description="Basic and acidic residues" evidence="1">
    <location>
        <begin position="543"/>
        <end position="554"/>
    </location>
</feature>
<dbReference type="STRING" id="1391654.AKJ09_02062"/>
<feature type="region of interest" description="Disordered" evidence="1">
    <location>
        <begin position="543"/>
        <end position="566"/>
    </location>
</feature>
<reference evidence="2 3" key="1">
    <citation type="submission" date="2015-08" db="EMBL/GenBank/DDBJ databases">
        <authorList>
            <person name="Babu N.S."/>
            <person name="Beckwith C.J."/>
            <person name="Beseler K.G."/>
            <person name="Brison A."/>
            <person name="Carone J.V."/>
            <person name="Caskin T.P."/>
            <person name="Diamond M."/>
            <person name="Durham M.E."/>
            <person name="Foxe J.M."/>
            <person name="Go M."/>
            <person name="Henderson B.A."/>
            <person name="Jones I.B."/>
            <person name="McGettigan J.A."/>
            <person name="Micheletti S.J."/>
            <person name="Nasrallah M.E."/>
            <person name="Ortiz D."/>
            <person name="Piller C.R."/>
            <person name="Privatt S.R."/>
            <person name="Schneider S.L."/>
            <person name="Sharp S."/>
            <person name="Smith T.C."/>
            <person name="Stanton J.D."/>
            <person name="Ullery H.E."/>
            <person name="Wilson R.J."/>
            <person name="Serrano M.G."/>
            <person name="Buck G."/>
            <person name="Lee V."/>
            <person name="Wang Y."/>
            <person name="Carvalho R."/>
            <person name="Voegtly L."/>
            <person name="Shi R."/>
            <person name="Duckworth R."/>
            <person name="Johnson A."/>
            <person name="Loviza R."/>
            <person name="Walstead R."/>
            <person name="Shah Z."/>
            <person name="Kiflezghi M."/>
            <person name="Wade K."/>
            <person name="Ball S.L."/>
            <person name="Bradley K.W."/>
            <person name="Asai D.J."/>
            <person name="Bowman C.A."/>
            <person name="Russell D.A."/>
            <person name="Pope W.H."/>
            <person name="Jacobs-Sera D."/>
            <person name="Hendrix R.W."/>
            <person name="Hatfull G.F."/>
        </authorList>
    </citation>
    <scope>NUCLEOTIDE SEQUENCE [LARGE SCALE GENOMIC DNA]</scope>
    <source>
        <strain evidence="2 3">DSM 27648</strain>
    </source>
</reference>
<accession>A0A0K1PPE6</accession>
<evidence type="ECO:0000313" key="2">
    <source>
        <dbReference type="EMBL" id="AKU95398.1"/>
    </source>
</evidence>
<gene>
    <name evidence="2" type="ORF">AKJ09_02062</name>
</gene>
<keyword evidence="3" id="KW-1185">Reference proteome</keyword>
<sequence>MREDAAKESEEEGMRRWVGSLGRVVVGVAWMGLAACGGASPGPASPADVAASGSPNSPASPAAAAASAPASTAKSDPFVLPEGPRDDAPISVDPGSLRLDAWDKATKVKGVAAVPATCTAFVSRAAAKPAPKDLKSALAERDVAKRDAMLAALEGDKTIDAPKGLVRALRADLAPIECADALVDPVLRKSNEVSGRVGHALVGLSLAGKLARTANTPPTLAGVEKASKDKVLAFVKGPLKTWLLEQATAIETLSAGASGLSGYGRGVAAIEAGAADLRLVDKMRSAPVPAGWDVELKGVYEAALDEALEPRKKRGRDAALVGLTDFAQAGVLHDGRVERTRALLGKLYGGRRIDALDALMLGGPETAPVMGGVSPFWIDVTHAMPIDDPKAIAEQGLTEDLRAKVRAQREWASPELRSAYARARLDMGREYWRRVDFVEAAYAAKGSNSPEDRLVLAVALALVHGPNGPKEMMLGASPEALDLRHTEALDALVAEGGPLAGAAAFDAAHLWAVSTTAGDKAPAQLRDAAARFRKAELLLTDPAAKKRASERASDLEAAASAAEKKI</sequence>
<feature type="compositionally biased region" description="Low complexity" evidence="1">
    <location>
        <begin position="37"/>
        <end position="77"/>
    </location>
</feature>
<evidence type="ECO:0000256" key="1">
    <source>
        <dbReference type="SAM" id="MobiDB-lite"/>
    </source>
</evidence>
<dbReference type="EMBL" id="CP012333">
    <property type="protein sequence ID" value="AKU95398.1"/>
    <property type="molecule type" value="Genomic_DNA"/>
</dbReference>
<dbReference type="AlphaFoldDB" id="A0A0K1PPE6"/>
<dbReference type="OrthoDB" id="5486876at2"/>
<feature type="region of interest" description="Disordered" evidence="1">
    <location>
        <begin position="37"/>
        <end position="94"/>
    </location>
</feature>
<dbReference type="KEGG" id="llu:AKJ09_02062"/>
<protein>
    <submittedName>
        <fullName evidence="2">Uncharacterized protein</fullName>
    </submittedName>
</protein>
<name>A0A0K1PPE6_9BACT</name>